<dbReference type="Pfam" id="PF02321">
    <property type="entry name" value="OEP"/>
    <property type="match status" value="2"/>
</dbReference>
<comment type="similarity">
    <text evidence="1 2">Belongs to the outer membrane factor (OMF) (TC 1.B.17) family.</text>
</comment>
<protein>
    <submittedName>
        <fullName evidence="4">NodT family efflux transporter outer membrane factor (OMF) lipoprotein</fullName>
    </submittedName>
</protein>
<feature type="region of interest" description="Disordered" evidence="3">
    <location>
        <begin position="1"/>
        <end position="21"/>
    </location>
</feature>
<gene>
    <name evidence="4" type="ORF">C7450_101788</name>
</gene>
<keyword evidence="2" id="KW-0564">Palmitate</keyword>
<evidence type="ECO:0000313" key="5">
    <source>
        <dbReference type="Proteomes" id="UP000248021"/>
    </source>
</evidence>
<organism evidence="4 5">
    <name type="scientific">Chelatococcus asaccharovorans</name>
    <dbReference type="NCBI Taxonomy" id="28210"/>
    <lineage>
        <taxon>Bacteria</taxon>
        <taxon>Pseudomonadati</taxon>
        <taxon>Pseudomonadota</taxon>
        <taxon>Alphaproteobacteria</taxon>
        <taxon>Hyphomicrobiales</taxon>
        <taxon>Chelatococcaceae</taxon>
        <taxon>Chelatococcus</taxon>
    </lineage>
</organism>
<dbReference type="GO" id="GO:0015562">
    <property type="term" value="F:efflux transmembrane transporter activity"/>
    <property type="evidence" value="ECO:0007669"/>
    <property type="project" value="InterPro"/>
</dbReference>
<accession>A0A2V3UJK9</accession>
<comment type="caution">
    <text evidence="4">The sequence shown here is derived from an EMBL/GenBank/DDBJ whole genome shotgun (WGS) entry which is preliminary data.</text>
</comment>
<evidence type="ECO:0000256" key="2">
    <source>
        <dbReference type="RuleBase" id="RU362097"/>
    </source>
</evidence>
<evidence type="ECO:0000256" key="1">
    <source>
        <dbReference type="ARBA" id="ARBA00007613"/>
    </source>
</evidence>
<dbReference type="EMBL" id="QJJK01000001">
    <property type="protein sequence ID" value="PXW65027.1"/>
    <property type="molecule type" value="Genomic_DNA"/>
</dbReference>
<keyword evidence="2" id="KW-0812">Transmembrane</keyword>
<keyword evidence="5" id="KW-1185">Reference proteome</keyword>
<name>A0A2V3UJK9_9HYPH</name>
<sequence length="523" mass="55256">MTPSETMKTAMPDRGKPAGTSWNRPLRFLGMLIMTTGLAGCVVGPDYQKPDLTLPATWGAAQPAKSSRPPQLAEWWRRLNDPLLNDLIQEAVAGNLDVATAKAKIREARASYRKAVGALLPSVNGSGSVTRSDNGSNVSSGGDITVSGPYTQYQAGFDASWELDLFGANRRAVEAAHYGMDVAEEDLRSTLLTLVGDVASNYVEARGYQARIALARRTAASQRETAALTRVKFESGASSAVDVANAAGQAASTEANIPDLEASNAEAVHRLSVLTGRPPGALTARLRRSTPIPRPKLPIPMGIPADILRSRPDLRLAERRYAQYTAKIGEAEAARYPSVSLAGSVSTSGTKIGDLGKNSSIGWSIGPTLSVPIFNGGQLKAAVEIAEAQRDQYFIAYQSAVLTALEDVENAIVSLAQEGVKSGRLAVAAKHYRDAASLGRSLYQSGSQSFLDLLEAERSLYSAEDAFITSQVAITTDYIALNKALGGGWSGTVDASKPAVIDTNTGPHLASSGGKFNLLGQHN</sequence>
<dbReference type="GO" id="GO:0005886">
    <property type="term" value="C:plasma membrane"/>
    <property type="evidence" value="ECO:0007669"/>
    <property type="project" value="UniProtKB-SubCell"/>
</dbReference>
<keyword evidence="2 4" id="KW-0449">Lipoprotein</keyword>
<reference evidence="4 5" key="1">
    <citation type="submission" date="2018-05" db="EMBL/GenBank/DDBJ databases">
        <title>Genomic Encyclopedia of Type Strains, Phase IV (KMG-IV): sequencing the most valuable type-strain genomes for metagenomic binning, comparative biology and taxonomic classification.</title>
        <authorList>
            <person name="Goeker M."/>
        </authorList>
    </citation>
    <scope>NUCLEOTIDE SEQUENCE [LARGE SCALE GENOMIC DNA]</scope>
    <source>
        <strain evidence="4 5">DSM 6462</strain>
    </source>
</reference>
<dbReference type="PANTHER" id="PTHR30203:SF25">
    <property type="entry name" value="OUTER MEMBRANE PROTEIN-RELATED"/>
    <property type="match status" value="1"/>
</dbReference>
<keyword evidence="2" id="KW-0472">Membrane</keyword>
<comment type="subcellular location">
    <subcellularLocation>
        <location evidence="2">Cell membrane</location>
        <topology evidence="2">Lipid-anchor</topology>
    </subcellularLocation>
</comment>
<evidence type="ECO:0000256" key="3">
    <source>
        <dbReference type="SAM" id="MobiDB-lite"/>
    </source>
</evidence>
<dbReference type="NCBIfam" id="TIGR01845">
    <property type="entry name" value="outer_NodT"/>
    <property type="match status" value="1"/>
</dbReference>
<dbReference type="SUPFAM" id="SSF56954">
    <property type="entry name" value="Outer membrane efflux proteins (OEP)"/>
    <property type="match status" value="1"/>
</dbReference>
<proteinExistence type="inferred from homology"/>
<evidence type="ECO:0000313" key="4">
    <source>
        <dbReference type="EMBL" id="PXW65027.1"/>
    </source>
</evidence>
<dbReference type="Gene3D" id="2.20.200.10">
    <property type="entry name" value="Outer membrane efflux proteins (OEP)"/>
    <property type="match status" value="1"/>
</dbReference>
<dbReference type="AlphaFoldDB" id="A0A2V3UJK9"/>
<dbReference type="PANTHER" id="PTHR30203">
    <property type="entry name" value="OUTER MEMBRANE CATION EFFLUX PROTEIN"/>
    <property type="match status" value="1"/>
</dbReference>
<keyword evidence="2" id="KW-1134">Transmembrane beta strand</keyword>
<dbReference type="Proteomes" id="UP000248021">
    <property type="component" value="Unassembled WGS sequence"/>
</dbReference>
<dbReference type="Gene3D" id="1.20.1600.10">
    <property type="entry name" value="Outer membrane efflux proteins (OEP)"/>
    <property type="match status" value="1"/>
</dbReference>
<dbReference type="InterPro" id="IPR010131">
    <property type="entry name" value="MdtP/NodT-like"/>
</dbReference>
<dbReference type="InterPro" id="IPR003423">
    <property type="entry name" value="OMP_efflux"/>
</dbReference>